<dbReference type="RefSeq" id="WP_183624247.1">
    <property type="nucleotide sequence ID" value="NZ_JACHWJ010000002.1"/>
</dbReference>
<evidence type="ECO:0000256" key="1">
    <source>
        <dbReference type="SAM" id="MobiDB-lite"/>
    </source>
</evidence>
<evidence type="ECO:0000259" key="2">
    <source>
        <dbReference type="Pfam" id="PF25355"/>
    </source>
</evidence>
<evidence type="ECO:0000313" key="3">
    <source>
        <dbReference type="EMBL" id="MBB2957492.1"/>
    </source>
</evidence>
<reference evidence="3 4" key="1">
    <citation type="submission" date="2020-08" db="EMBL/GenBank/DDBJ databases">
        <title>Sequencing the genomes of 1000 actinobacteria strains.</title>
        <authorList>
            <person name="Klenk H.-P."/>
        </authorList>
    </citation>
    <scope>NUCLEOTIDE SEQUENCE [LARGE SCALE GENOMIC DNA]</scope>
    <source>
        <strain evidence="3 4">DSM 20419</strain>
    </source>
</reference>
<dbReference type="InterPro" id="IPR057204">
    <property type="entry name" value="DUF7882"/>
</dbReference>
<protein>
    <recommendedName>
        <fullName evidence="2">DUF7882 domain-containing protein</fullName>
    </recommendedName>
</protein>
<name>A0A7W4UP86_9MICO</name>
<dbReference type="Proteomes" id="UP000545286">
    <property type="component" value="Unassembled WGS sequence"/>
</dbReference>
<gene>
    <name evidence="3" type="ORF">FHX72_001629</name>
</gene>
<evidence type="ECO:0000313" key="4">
    <source>
        <dbReference type="Proteomes" id="UP000545286"/>
    </source>
</evidence>
<organism evidence="3 4">
    <name type="scientific">Pseudoclavibacter helvolus</name>
    <dbReference type="NCBI Taxonomy" id="255205"/>
    <lineage>
        <taxon>Bacteria</taxon>
        <taxon>Bacillati</taxon>
        <taxon>Actinomycetota</taxon>
        <taxon>Actinomycetes</taxon>
        <taxon>Micrococcales</taxon>
        <taxon>Microbacteriaceae</taxon>
        <taxon>Pseudoclavibacter</taxon>
    </lineage>
</organism>
<sequence length="138" mass="14660">MYYGSQSHELEIDDRPLAHLKIALLSLLRAGHSVAFSTSRPAGQGSGRETLWISPATDLRFRFVDGRLPAINDQWVRAIIGSADSAAGMRICPEPAHANPLAAGRDGRTGRTGRTGRELPFAAALGRPSAGEALGSEL</sequence>
<dbReference type="AlphaFoldDB" id="A0A7W4UP86"/>
<feature type="region of interest" description="Disordered" evidence="1">
    <location>
        <begin position="94"/>
        <end position="115"/>
    </location>
</feature>
<dbReference type="Pfam" id="PF25355">
    <property type="entry name" value="DUF7882"/>
    <property type="match status" value="1"/>
</dbReference>
<accession>A0A7W4UP86</accession>
<keyword evidence="4" id="KW-1185">Reference proteome</keyword>
<comment type="caution">
    <text evidence="3">The sequence shown here is derived from an EMBL/GenBank/DDBJ whole genome shotgun (WGS) entry which is preliminary data.</text>
</comment>
<proteinExistence type="predicted"/>
<feature type="domain" description="DUF7882" evidence="2">
    <location>
        <begin position="1"/>
        <end position="94"/>
    </location>
</feature>
<dbReference type="EMBL" id="JACHWJ010000002">
    <property type="protein sequence ID" value="MBB2957492.1"/>
    <property type="molecule type" value="Genomic_DNA"/>
</dbReference>